<dbReference type="EMBL" id="SRHE01000388">
    <property type="protein sequence ID" value="TWW09099.1"/>
    <property type="molecule type" value="Genomic_DNA"/>
</dbReference>
<keyword evidence="4 6" id="KW-1133">Transmembrane helix</keyword>
<feature type="transmembrane region" description="Helical" evidence="6">
    <location>
        <begin position="115"/>
        <end position="134"/>
    </location>
</feature>
<sequence length="405" mass="46145">LTWIFKHLGIKNKISSLVSMLAIIVYMGLAGFSPSVVRAGIFALTYLGLKFFNRKTLSLKLLIYLAGLILFLDPYAMFDIGFQLSYLATMAIIIWTPLINEKFKKLKIPSIFKEAIVVTLAVQFFVYPLSVYYFSNLQIWSFLANVLISPFLSLLTVFGFLGLSPIIEPYSSAIRFIILKTNYLPGLNAETDLSLSGLVIFTIFINIIGILLFRKNLILEKIDYKNSTLDKILVNFFSRALSSSTVLFAVLISCLSLFTALELDPPQVKKYQIQNGIIKNNFYLESALKDKKTNYKYFKIGTLEALLIKDRSSIASLGDLKNNLHEVNFLFLPNLSQKDMYLKTLIEILNPQFTVCSIRNYDPRKTLKPKVKSNLEIIAKHSHTILNEGTLYIKDNKYWKIKGLE</sequence>
<dbReference type="Proteomes" id="UP000321083">
    <property type="component" value="Unassembled WGS sequence"/>
</dbReference>
<evidence type="ECO:0000256" key="3">
    <source>
        <dbReference type="ARBA" id="ARBA00022692"/>
    </source>
</evidence>
<accession>A0A5C6M4P7</accession>
<dbReference type="GO" id="GO:0005886">
    <property type="term" value="C:plasma membrane"/>
    <property type="evidence" value="ECO:0007669"/>
    <property type="project" value="UniProtKB-SubCell"/>
</dbReference>
<reference evidence="8 9" key="2">
    <citation type="submission" date="2019-08" db="EMBL/GenBank/DDBJ databases">
        <authorList>
            <person name="Henke P."/>
        </authorList>
    </citation>
    <scope>NUCLEOTIDE SEQUENCE [LARGE SCALE GENOMIC DNA]</scope>
    <source>
        <strain evidence="8">Phe10_nw2017</strain>
    </source>
</reference>
<protein>
    <recommendedName>
        <fullName evidence="7">ComEC/Rec2-related protein domain-containing protein</fullName>
    </recommendedName>
</protein>
<evidence type="ECO:0000256" key="6">
    <source>
        <dbReference type="SAM" id="Phobius"/>
    </source>
</evidence>
<dbReference type="PANTHER" id="PTHR30619">
    <property type="entry name" value="DNA INTERNALIZATION/COMPETENCE PROTEIN COMEC/REC2"/>
    <property type="match status" value="1"/>
</dbReference>
<dbReference type="PANTHER" id="PTHR30619:SF1">
    <property type="entry name" value="RECOMBINATION PROTEIN 2"/>
    <property type="match status" value="1"/>
</dbReference>
<comment type="caution">
    <text evidence="8">The sequence shown here is derived from an EMBL/GenBank/DDBJ whole genome shotgun (WGS) entry which is preliminary data.</text>
</comment>
<gene>
    <name evidence="8" type="ORF">E3A20_17700</name>
</gene>
<feature type="domain" description="ComEC/Rec2-related protein" evidence="7">
    <location>
        <begin position="3"/>
        <end position="164"/>
    </location>
</feature>
<feature type="transmembrane region" description="Helical" evidence="6">
    <location>
        <begin position="233"/>
        <end position="261"/>
    </location>
</feature>
<evidence type="ECO:0000256" key="5">
    <source>
        <dbReference type="ARBA" id="ARBA00023136"/>
    </source>
</evidence>
<feature type="non-terminal residue" evidence="8">
    <location>
        <position position="1"/>
    </location>
</feature>
<dbReference type="InterPro" id="IPR052159">
    <property type="entry name" value="Competence_DNA_uptake"/>
</dbReference>
<keyword evidence="2" id="KW-1003">Cell membrane</keyword>
<dbReference type="AlphaFoldDB" id="A0A5C6M4P7"/>
<evidence type="ECO:0000259" key="7">
    <source>
        <dbReference type="Pfam" id="PF03772"/>
    </source>
</evidence>
<keyword evidence="9" id="KW-1185">Reference proteome</keyword>
<evidence type="ECO:0000313" key="8">
    <source>
        <dbReference type="EMBL" id="TWW09099.1"/>
    </source>
</evidence>
<comment type="subcellular location">
    <subcellularLocation>
        <location evidence="1">Cell membrane</location>
        <topology evidence="1">Multi-pass membrane protein</topology>
    </subcellularLocation>
</comment>
<dbReference type="NCBIfam" id="TIGR00360">
    <property type="entry name" value="ComEC_N-term"/>
    <property type="match status" value="1"/>
</dbReference>
<feature type="transmembrane region" description="Helical" evidence="6">
    <location>
        <begin position="140"/>
        <end position="163"/>
    </location>
</feature>
<evidence type="ECO:0000256" key="2">
    <source>
        <dbReference type="ARBA" id="ARBA00022475"/>
    </source>
</evidence>
<reference evidence="8 9" key="1">
    <citation type="submission" date="2019-08" db="EMBL/GenBank/DDBJ databases">
        <title>100 year-old enigma solved: identification of Planctomyces bekefii, the type genus and species of the phylum Planctomycetes.</title>
        <authorList>
            <person name="Svetlana D.N."/>
            <person name="Overmann J."/>
        </authorList>
    </citation>
    <scope>NUCLEOTIDE SEQUENCE [LARGE SCALE GENOMIC DNA]</scope>
    <source>
        <strain evidence="8">Phe10_nw2017</strain>
    </source>
</reference>
<dbReference type="InterPro" id="IPR004477">
    <property type="entry name" value="ComEC_N"/>
</dbReference>
<evidence type="ECO:0000256" key="4">
    <source>
        <dbReference type="ARBA" id="ARBA00022989"/>
    </source>
</evidence>
<evidence type="ECO:0000256" key="1">
    <source>
        <dbReference type="ARBA" id="ARBA00004651"/>
    </source>
</evidence>
<keyword evidence="5 6" id="KW-0472">Membrane</keyword>
<feature type="transmembrane region" description="Helical" evidence="6">
    <location>
        <begin position="193"/>
        <end position="213"/>
    </location>
</feature>
<feature type="transmembrane region" description="Helical" evidence="6">
    <location>
        <begin position="61"/>
        <end position="78"/>
    </location>
</feature>
<dbReference type="Pfam" id="PF03772">
    <property type="entry name" value="Competence"/>
    <property type="match status" value="1"/>
</dbReference>
<organism evidence="8 9">
    <name type="scientific">Planctomyces bekefii</name>
    <dbReference type="NCBI Taxonomy" id="1653850"/>
    <lineage>
        <taxon>Bacteria</taxon>
        <taxon>Pseudomonadati</taxon>
        <taxon>Planctomycetota</taxon>
        <taxon>Planctomycetia</taxon>
        <taxon>Planctomycetales</taxon>
        <taxon>Planctomycetaceae</taxon>
        <taxon>Planctomyces</taxon>
    </lineage>
</organism>
<proteinExistence type="predicted"/>
<keyword evidence="3 6" id="KW-0812">Transmembrane</keyword>
<evidence type="ECO:0000313" key="9">
    <source>
        <dbReference type="Proteomes" id="UP000321083"/>
    </source>
</evidence>
<feature type="transmembrane region" description="Helical" evidence="6">
    <location>
        <begin position="20"/>
        <end position="49"/>
    </location>
</feature>
<name>A0A5C6M4P7_9PLAN</name>